<evidence type="ECO:0000313" key="7">
    <source>
        <dbReference type="Proteomes" id="UP000663792"/>
    </source>
</evidence>
<feature type="domain" description="HTH gntR-type" evidence="5">
    <location>
        <begin position="30"/>
        <end position="98"/>
    </location>
</feature>
<dbReference type="EMBL" id="JAERWK010000019">
    <property type="protein sequence ID" value="MBM9468508.1"/>
    <property type="molecule type" value="Genomic_DNA"/>
</dbReference>
<evidence type="ECO:0000259" key="5">
    <source>
        <dbReference type="PROSITE" id="PS50949"/>
    </source>
</evidence>
<sequence>MTTHFTEQSAQPVRPDRIRSAGLGPAAVGETPGSRVERWLRRQIVEGHWPINSQIPTESELIEQLGVSRSTLRESLRVLVHLGMLESGRGRGTWVRALSPVDRVLSVYLQENDGTDIVEVRRALEIEASGLAASRRTEADLAALHASLDASERVSPNVERGRVPGDFHFLMVRSARNQLLSDMYAGLIGALRTHVDSGRIRRRTVSGDEVNAEHRAILAAIEAGDPDRARAECAAHTAREYVLGATSGAVAADRAVAGG</sequence>
<protein>
    <submittedName>
        <fullName evidence="6">FadR family transcriptional regulator</fullName>
    </submittedName>
</protein>
<comment type="caution">
    <text evidence="6">The sequence shown here is derived from an EMBL/GenBank/DDBJ whole genome shotgun (WGS) entry which is preliminary data.</text>
</comment>
<dbReference type="GO" id="GO:0003677">
    <property type="term" value="F:DNA binding"/>
    <property type="evidence" value="ECO:0007669"/>
    <property type="project" value="UniProtKB-KW"/>
</dbReference>
<dbReference type="InterPro" id="IPR000524">
    <property type="entry name" value="Tscrpt_reg_HTH_GntR"/>
</dbReference>
<dbReference type="InterPro" id="IPR036390">
    <property type="entry name" value="WH_DNA-bd_sf"/>
</dbReference>
<reference evidence="6" key="1">
    <citation type="submission" date="2021-01" db="EMBL/GenBank/DDBJ databases">
        <title>YIM 132084 draft genome.</title>
        <authorList>
            <person name="An D."/>
        </authorList>
    </citation>
    <scope>NUCLEOTIDE SEQUENCE</scope>
    <source>
        <strain evidence="6">YIM 132084</strain>
    </source>
</reference>
<dbReference type="Pfam" id="PF07729">
    <property type="entry name" value="FCD"/>
    <property type="match status" value="1"/>
</dbReference>
<dbReference type="InterPro" id="IPR011711">
    <property type="entry name" value="GntR_C"/>
</dbReference>
<accession>A0A938YF96</accession>
<dbReference type="Proteomes" id="UP000663792">
    <property type="component" value="Unassembled WGS sequence"/>
</dbReference>
<dbReference type="PRINTS" id="PR00035">
    <property type="entry name" value="HTHGNTR"/>
</dbReference>
<dbReference type="RefSeq" id="WP_205261465.1">
    <property type="nucleotide sequence ID" value="NZ_JAERWK010000019.1"/>
</dbReference>
<dbReference type="Gene3D" id="1.10.10.10">
    <property type="entry name" value="Winged helix-like DNA-binding domain superfamily/Winged helix DNA-binding domain"/>
    <property type="match status" value="1"/>
</dbReference>
<dbReference type="CDD" id="cd07377">
    <property type="entry name" value="WHTH_GntR"/>
    <property type="match status" value="1"/>
</dbReference>
<dbReference type="AlphaFoldDB" id="A0A938YF96"/>
<feature type="region of interest" description="Disordered" evidence="4">
    <location>
        <begin position="1"/>
        <end position="31"/>
    </location>
</feature>
<dbReference type="InterPro" id="IPR008920">
    <property type="entry name" value="TF_FadR/GntR_C"/>
</dbReference>
<organism evidence="6 7">
    <name type="scientific">Nakamurella leprariae</name>
    <dbReference type="NCBI Taxonomy" id="2803911"/>
    <lineage>
        <taxon>Bacteria</taxon>
        <taxon>Bacillati</taxon>
        <taxon>Actinomycetota</taxon>
        <taxon>Actinomycetes</taxon>
        <taxon>Nakamurellales</taxon>
        <taxon>Nakamurellaceae</taxon>
        <taxon>Nakamurella</taxon>
    </lineage>
</organism>
<dbReference type="SUPFAM" id="SSF46785">
    <property type="entry name" value="Winged helix' DNA-binding domain"/>
    <property type="match status" value="1"/>
</dbReference>
<feature type="compositionally biased region" description="Polar residues" evidence="4">
    <location>
        <begin position="1"/>
        <end position="11"/>
    </location>
</feature>
<dbReference type="Gene3D" id="1.20.120.530">
    <property type="entry name" value="GntR ligand-binding domain-like"/>
    <property type="match status" value="1"/>
</dbReference>
<dbReference type="Pfam" id="PF00392">
    <property type="entry name" value="GntR"/>
    <property type="match status" value="1"/>
</dbReference>
<keyword evidence="1" id="KW-0805">Transcription regulation</keyword>
<dbReference type="SMART" id="SM00895">
    <property type="entry name" value="FCD"/>
    <property type="match status" value="1"/>
</dbReference>
<evidence type="ECO:0000256" key="4">
    <source>
        <dbReference type="SAM" id="MobiDB-lite"/>
    </source>
</evidence>
<dbReference type="GO" id="GO:0003700">
    <property type="term" value="F:DNA-binding transcription factor activity"/>
    <property type="evidence" value="ECO:0007669"/>
    <property type="project" value="InterPro"/>
</dbReference>
<name>A0A938YF96_9ACTN</name>
<evidence type="ECO:0000256" key="1">
    <source>
        <dbReference type="ARBA" id="ARBA00023015"/>
    </source>
</evidence>
<dbReference type="PROSITE" id="PS50949">
    <property type="entry name" value="HTH_GNTR"/>
    <property type="match status" value="1"/>
</dbReference>
<dbReference type="SMART" id="SM00345">
    <property type="entry name" value="HTH_GNTR"/>
    <property type="match status" value="1"/>
</dbReference>
<dbReference type="PANTHER" id="PTHR43537">
    <property type="entry name" value="TRANSCRIPTIONAL REGULATOR, GNTR FAMILY"/>
    <property type="match status" value="1"/>
</dbReference>
<gene>
    <name evidence="6" type="ORF">JL106_14585</name>
</gene>
<dbReference type="InterPro" id="IPR036388">
    <property type="entry name" value="WH-like_DNA-bd_sf"/>
</dbReference>
<proteinExistence type="predicted"/>
<keyword evidence="2" id="KW-0238">DNA-binding</keyword>
<evidence type="ECO:0000256" key="3">
    <source>
        <dbReference type="ARBA" id="ARBA00023163"/>
    </source>
</evidence>
<keyword evidence="7" id="KW-1185">Reference proteome</keyword>
<evidence type="ECO:0000256" key="2">
    <source>
        <dbReference type="ARBA" id="ARBA00023125"/>
    </source>
</evidence>
<dbReference type="PANTHER" id="PTHR43537:SF47">
    <property type="entry name" value="REGULATORY PROTEIN GNTR HTH"/>
    <property type="match status" value="1"/>
</dbReference>
<evidence type="ECO:0000313" key="6">
    <source>
        <dbReference type="EMBL" id="MBM9468508.1"/>
    </source>
</evidence>
<dbReference type="SUPFAM" id="SSF48008">
    <property type="entry name" value="GntR ligand-binding domain-like"/>
    <property type="match status" value="1"/>
</dbReference>
<keyword evidence="3" id="KW-0804">Transcription</keyword>